<dbReference type="Proteomes" id="UP001163798">
    <property type="component" value="Unassembled WGS sequence"/>
</dbReference>
<feature type="compositionally biased region" description="Low complexity" evidence="1">
    <location>
        <begin position="549"/>
        <end position="561"/>
    </location>
</feature>
<dbReference type="Pfam" id="PF03235">
    <property type="entry name" value="GmrSD_N"/>
    <property type="match status" value="1"/>
</dbReference>
<dbReference type="PANTHER" id="PTHR39639:SF1">
    <property type="entry name" value="DUF262 DOMAIN-CONTAINING PROTEIN"/>
    <property type="match status" value="1"/>
</dbReference>
<name>A0AA38NRA7_9AGAR</name>
<feature type="region of interest" description="Disordered" evidence="1">
    <location>
        <begin position="524"/>
        <end position="635"/>
    </location>
</feature>
<accession>A0AA38NRA7</accession>
<proteinExistence type="predicted"/>
<evidence type="ECO:0000259" key="2">
    <source>
        <dbReference type="Pfam" id="PF03235"/>
    </source>
</evidence>
<keyword evidence="4" id="KW-1185">Reference proteome</keyword>
<sequence length="635" mass="71161">MAQSNSISEEIDQLSLEHSSLRETSARSTTNAIEFKMPKALKRPRDVSYSVRSLYGKVSTVPPFCSHEIWVYLDDIKRGLIDVNPEYQRDVVWKPEKQMMLIDSVFTNHYMPPIILSVIYDGNGAEVKKICLDGKQRLTSLQLFMDGIIPLKHPDTSRNWWFQVDESSTPKTNKHIIPEHIRTSFVNRQIRCTEYEELDEEDEREIFRRVQLGVALSSAEKLRVLNTRRAKFINELKDLFVTERGLAAPSFRWERSRGADYRCLAQAVYVISKWGTDRSSALKNAGTLPQVERWLEDDTDPVPDEFSSVIKETFSILVELTAKEEYSAPFSMYAKVSPVEIIGISVLIYAHSVIAPTGEKLNLTELSAAFSKMRQDVRREHKDIRLNDRVGKTIIGFVKAYRKAAIEAPQASRSLSISEPTRPQPMAVDVSSPHKQYSNKRKRESYRVDEHVVKRLSVESSALSSTPVSNAYVLTFSPSGVPTANSASASPYTPLVRTSQELTPHSAQPHYVVGPSGYRYPGAYMHTSSSHLHTDPSQYRSPPPPVTPTPSSRSEASSSSSGYGDAMLVYPPNSPDVESGSPQTPSPAVEFDALSQLQGVNHKNGQQVATDRRPSTVSKAGPTWQSYQSMAESKQ</sequence>
<dbReference type="InterPro" id="IPR004919">
    <property type="entry name" value="GmrSD_N"/>
</dbReference>
<dbReference type="AlphaFoldDB" id="A0AA38NRA7"/>
<gene>
    <name evidence="3" type="ORF">GGU10DRAFT_383878</name>
</gene>
<reference evidence="3" key="1">
    <citation type="submission" date="2022-08" db="EMBL/GenBank/DDBJ databases">
        <authorList>
            <consortium name="DOE Joint Genome Institute"/>
            <person name="Min B."/>
            <person name="Riley R."/>
            <person name="Sierra-Patev S."/>
            <person name="Naranjo-Ortiz M."/>
            <person name="Looney B."/>
            <person name="Konkel Z."/>
            <person name="Slot J.C."/>
            <person name="Sakamoto Y."/>
            <person name="Steenwyk J.L."/>
            <person name="Rokas A."/>
            <person name="Carro J."/>
            <person name="Camarero S."/>
            <person name="Ferreira P."/>
            <person name="Molpeceres G."/>
            <person name="Ruiz-Duenas F.J."/>
            <person name="Serrano A."/>
            <person name="Henrissat B."/>
            <person name="Drula E."/>
            <person name="Hughes K.W."/>
            <person name="Mata J.L."/>
            <person name="Ishikawa N.K."/>
            <person name="Vargas-Isla R."/>
            <person name="Ushijima S."/>
            <person name="Smith C.A."/>
            <person name="Ahrendt S."/>
            <person name="Andreopoulos W."/>
            <person name="He G."/>
            <person name="Labutti K."/>
            <person name="Lipzen A."/>
            <person name="Ng V."/>
            <person name="Sandor L."/>
            <person name="Barry K."/>
            <person name="Martinez A.T."/>
            <person name="Xiao Y."/>
            <person name="Gibbons J.G."/>
            <person name="Terashima K."/>
            <person name="Hibbett D.S."/>
            <person name="Grigoriev I.V."/>
        </authorList>
    </citation>
    <scope>NUCLEOTIDE SEQUENCE</scope>
    <source>
        <strain evidence="3">TFB10291</strain>
    </source>
</reference>
<evidence type="ECO:0000256" key="1">
    <source>
        <dbReference type="SAM" id="MobiDB-lite"/>
    </source>
</evidence>
<comment type="caution">
    <text evidence="3">The sequence shown here is derived from an EMBL/GenBank/DDBJ whole genome shotgun (WGS) entry which is preliminary data.</text>
</comment>
<evidence type="ECO:0000313" key="4">
    <source>
        <dbReference type="Proteomes" id="UP001163798"/>
    </source>
</evidence>
<feature type="compositionally biased region" description="Polar residues" evidence="1">
    <location>
        <begin position="412"/>
        <end position="421"/>
    </location>
</feature>
<protein>
    <recommendedName>
        <fullName evidence="2">GmrSD restriction endonucleases N-terminal domain-containing protein</fullName>
    </recommendedName>
</protein>
<feature type="domain" description="GmrSD restriction endonucleases N-terminal" evidence="2">
    <location>
        <begin position="72"/>
        <end position="212"/>
    </location>
</feature>
<dbReference type="EMBL" id="MU793257">
    <property type="protein sequence ID" value="KAJ3789677.1"/>
    <property type="molecule type" value="Genomic_DNA"/>
</dbReference>
<feature type="region of interest" description="Disordered" evidence="1">
    <location>
        <begin position="412"/>
        <end position="446"/>
    </location>
</feature>
<feature type="compositionally biased region" description="Polar residues" evidence="1">
    <location>
        <begin position="595"/>
        <end position="635"/>
    </location>
</feature>
<organism evidence="3 4">
    <name type="scientific">Lentinula aff. detonsa</name>
    <dbReference type="NCBI Taxonomy" id="2804958"/>
    <lineage>
        <taxon>Eukaryota</taxon>
        <taxon>Fungi</taxon>
        <taxon>Dikarya</taxon>
        <taxon>Basidiomycota</taxon>
        <taxon>Agaricomycotina</taxon>
        <taxon>Agaricomycetes</taxon>
        <taxon>Agaricomycetidae</taxon>
        <taxon>Agaricales</taxon>
        <taxon>Marasmiineae</taxon>
        <taxon>Omphalotaceae</taxon>
        <taxon>Lentinula</taxon>
    </lineage>
</organism>
<dbReference type="PANTHER" id="PTHR39639">
    <property type="entry name" value="CHROMOSOME 16, WHOLE GENOME SHOTGUN SEQUENCE"/>
    <property type="match status" value="1"/>
</dbReference>
<evidence type="ECO:0000313" key="3">
    <source>
        <dbReference type="EMBL" id="KAJ3789677.1"/>
    </source>
</evidence>